<proteinExistence type="predicted"/>
<name>A0A9D1F3N4_9FIRM</name>
<dbReference type="EMBL" id="DVIT01000016">
    <property type="protein sequence ID" value="HIS46826.1"/>
    <property type="molecule type" value="Genomic_DNA"/>
</dbReference>
<evidence type="ECO:0000256" key="1">
    <source>
        <dbReference type="SAM" id="Coils"/>
    </source>
</evidence>
<evidence type="ECO:0000313" key="2">
    <source>
        <dbReference type="EMBL" id="HIS46826.1"/>
    </source>
</evidence>
<dbReference type="Proteomes" id="UP000823927">
    <property type="component" value="Unassembled WGS sequence"/>
</dbReference>
<organism evidence="2 3">
    <name type="scientific">Candidatus Scybalocola faecigallinarum</name>
    <dbReference type="NCBI Taxonomy" id="2840941"/>
    <lineage>
        <taxon>Bacteria</taxon>
        <taxon>Bacillati</taxon>
        <taxon>Bacillota</taxon>
        <taxon>Clostridia</taxon>
        <taxon>Lachnospirales</taxon>
        <taxon>Lachnospiraceae</taxon>
        <taxon>Lachnospiraceae incertae sedis</taxon>
        <taxon>Candidatus Scybalocola (ex Gilroy et al. 2021)</taxon>
    </lineage>
</organism>
<reference evidence="2" key="2">
    <citation type="journal article" date="2021" name="PeerJ">
        <title>Extensive microbial diversity within the chicken gut microbiome revealed by metagenomics and culture.</title>
        <authorList>
            <person name="Gilroy R."/>
            <person name="Ravi A."/>
            <person name="Getino M."/>
            <person name="Pursley I."/>
            <person name="Horton D.L."/>
            <person name="Alikhan N.F."/>
            <person name="Baker D."/>
            <person name="Gharbi K."/>
            <person name="Hall N."/>
            <person name="Watson M."/>
            <person name="Adriaenssens E.M."/>
            <person name="Foster-Nyarko E."/>
            <person name="Jarju S."/>
            <person name="Secka A."/>
            <person name="Antonio M."/>
            <person name="Oren A."/>
            <person name="Chaudhuri R.R."/>
            <person name="La Ragione R."/>
            <person name="Hildebrand F."/>
            <person name="Pallen M.J."/>
        </authorList>
    </citation>
    <scope>NUCLEOTIDE SEQUENCE</scope>
    <source>
        <strain evidence="2">CHK178-757</strain>
    </source>
</reference>
<feature type="coiled-coil region" evidence="1">
    <location>
        <begin position="85"/>
        <end position="396"/>
    </location>
</feature>
<comment type="caution">
    <text evidence="2">The sequence shown here is derived from an EMBL/GenBank/DDBJ whole genome shotgun (WGS) entry which is preliminary data.</text>
</comment>
<protein>
    <submittedName>
        <fullName evidence="2">Uncharacterized protein</fullName>
    </submittedName>
</protein>
<keyword evidence="1" id="KW-0175">Coiled coil</keyword>
<gene>
    <name evidence="2" type="ORF">IAB46_04535</name>
</gene>
<evidence type="ECO:0000313" key="3">
    <source>
        <dbReference type="Proteomes" id="UP000823927"/>
    </source>
</evidence>
<sequence length="451" mass="53170">MRFSRVATTMEAMEKKQLVTLNDALNLFQDLCEDIKDDQNVTADRLPAGDEDEAVTRLAWMCRTIVRMAGQLPVESIDRDRMQRLEKVEENVARISEQLEGVSAGLITLKGKEEQLRTTESQLEEALRKDKALKEECDRLEAVIREYREMKAPDLRTRKERLAQEKATLLSEYDALLNQCDQQEEDNTAYRDKICEQKARCETLKNTFAQMKENLEKLEEKYQQQQERYQELKDQLQRTDTSRRSLVEQIENLEQSLSRTDMESLRQLLGERTIEVQAREQEQKQMEDEIRQKEEALERLKETLGEKNKRAQEITWASEAEEKKARTSLELLETRMREAEARKQELLSQTVLQEKEAEQLEEWFRGLEAENYKDRLKNSQERLKILKTAQENLEDDLQYLQGLAGKDAEDKLREYREYFRDSIEKIANELDQYQKSYLIVTNIFENGGNGL</sequence>
<dbReference type="Gene3D" id="1.10.287.1490">
    <property type="match status" value="1"/>
</dbReference>
<dbReference type="AlphaFoldDB" id="A0A9D1F3N4"/>
<reference evidence="2" key="1">
    <citation type="submission" date="2020-10" db="EMBL/GenBank/DDBJ databases">
        <authorList>
            <person name="Gilroy R."/>
        </authorList>
    </citation>
    <scope>NUCLEOTIDE SEQUENCE</scope>
    <source>
        <strain evidence="2">CHK178-757</strain>
    </source>
</reference>
<accession>A0A9D1F3N4</accession>